<keyword evidence="5" id="KW-0157">Chromophore</keyword>
<evidence type="ECO:0000313" key="6">
    <source>
        <dbReference type="EMBL" id="PXF49118.1"/>
    </source>
</evidence>
<keyword evidence="7" id="KW-1185">Reference proteome</keyword>
<dbReference type="Pfam" id="PF00504">
    <property type="entry name" value="Chloroa_b-bind"/>
    <property type="match status" value="1"/>
</dbReference>
<keyword evidence="4" id="KW-0934">Plastid</keyword>
<sequence>MAEKSPSVPFMDAPSRLTPDMAGYVGFDPFNISAFLNVKWLQEAEIKHARICLLAILGFMVAEVYQFPWYSDYPHVVIYRHNWAVTNGSLSQILLWCSFFEIMTMPAVTQMVTGRSDREPGDFKFDPLGLGKDPAKLAVYKVNEIKNGRLAMIAVSGAIHHAAVTNQNLIEQLTAGNILPKL</sequence>
<evidence type="ECO:0000256" key="1">
    <source>
        <dbReference type="ARBA" id="ARBA00004229"/>
    </source>
</evidence>
<dbReference type="InterPro" id="IPR022796">
    <property type="entry name" value="Chloroa_b-bind"/>
</dbReference>
<feature type="binding site" evidence="5">
    <location>
        <position position="144"/>
    </location>
    <ligand>
        <name>chlorophyll a</name>
        <dbReference type="ChEBI" id="CHEBI:58416"/>
        <label>1</label>
    </ligand>
</feature>
<evidence type="ECO:0000256" key="5">
    <source>
        <dbReference type="PIRSR" id="PIRSR601344-1"/>
    </source>
</evidence>
<dbReference type="AlphaFoldDB" id="A0A2V3J3X6"/>
<dbReference type="GO" id="GO:0016168">
    <property type="term" value="F:chlorophyll binding"/>
    <property type="evidence" value="ECO:0007669"/>
    <property type="project" value="UniProtKB-KW"/>
</dbReference>
<dbReference type="STRING" id="448386.A0A2V3J3X6"/>
<comment type="subcellular location">
    <subcellularLocation>
        <location evidence="1">Plastid</location>
        <location evidence="1">Chloroplast</location>
    </subcellularLocation>
</comment>
<keyword evidence="5" id="KW-0148">Chlorophyll</keyword>
<keyword evidence="2" id="KW-0150">Chloroplast</keyword>
<dbReference type="SUPFAM" id="SSF103511">
    <property type="entry name" value="Chlorophyll a-b binding protein"/>
    <property type="match status" value="1"/>
</dbReference>
<evidence type="ECO:0000256" key="2">
    <source>
        <dbReference type="ARBA" id="ARBA00022528"/>
    </source>
</evidence>
<dbReference type="EMBL" id="NBIV01000008">
    <property type="protein sequence ID" value="PXF49118.1"/>
    <property type="molecule type" value="Genomic_DNA"/>
</dbReference>
<feature type="binding site" description="axial binding residue" evidence="5">
    <location>
        <position position="50"/>
    </location>
    <ligand>
        <name>chlorophyll b</name>
        <dbReference type="ChEBI" id="CHEBI:61721"/>
        <label>1</label>
    </ligand>
    <ligandPart>
        <name>Mg</name>
        <dbReference type="ChEBI" id="CHEBI:25107"/>
    </ligandPart>
</feature>
<proteinExistence type="predicted"/>
<feature type="binding site" evidence="5">
    <location>
        <position position="33"/>
    </location>
    <ligand>
        <name>chlorophyll a</name>
        <dbReference type="ChEBI" id="CHEBI:58416"/>
        <label>1</label>
    </ligand>
</feature>
<dbReference type="PANTHER" id="PTHR21649">
    <property type="entry name" value="CHLOROPHYLL A/B BINDING PROTEIN"/>
    <property type="match status" value="1"/>
</dbReference>
<evidence type="ECO:0000256" key="4">
    <source>
        <dbReference type="ARBA" id="ARBA00022640"/>
    </source>
</evidence>
<dbReference type="InterPro" id="IPR001344">
    <property type="entry name" value="Chloro_AB-bd_pln"/>
</dbReference>
<keyword evidence="3" id="KW-0602">Photosynthesis</keyword>
<evidence type="ECO:0000256" key="3">
    <source>
        <dbReference type="ARBA" id="ARBA00022531"/>
    </source>
</evidence>
<feature type="binding site" evidence="5">
    <location>
        <position position="45"/>
    </location>
    <ligand>
        <name>chlorophyll a</name>
        <dbReference type="ChEBI" id="CHEBI:58416"/>
        <label>1</label>
    </ligand>
</feature>
<dbReference type="GO" id="GO:0009507">
    <property type="term" value="C:chloroplast"/>
    <property type="evidence" value="ECO:0007669"/>
    <property type="project" value="UniProtKB-SubCell"/>
</dbReference>
<organism evidence="6 7">
    <name type="scientific">Gracilariopsis chorda</name>
    <dbReference type="NCBI Taxonomy" id="448386"/>
    <lineage>
        <taxon>Eukaryota</taxon>
        <taxon>Rhodophyta</taxon>
        <taxon>Florideophyceae</taxon>
        <taxon>Rhodymeniophycidae</taxon>
        <taxon>Gracilariales</taxon>
        <taxon>Gracilariaceae</taxon>
        <taxon>Gracilariopsis</taxon>
    </lineage>
</organism>
<evidence type="ECO:0000313" key="7">
    <source>
        <dbReference type="Proteomes" id="UP000247409"/>
    </source>
</evidence>
<dbReference type="OrthoDB" id="423598at2759"/>
<comment type="caution">
    <text evidence="6">The sequence shown here is derived from an EMBL/GenBank/DDBJ whole genome shotgun (WGS) entry which is preliminary data.</text>
</comment>
<dbReference type="GO" id="GO:0016020">
    <property type="term" value="C:membrane"/>
    <property type="evidence" value="ECO:0007669"/>
    <property type="project" value="InterPro"/>
</dbReference>
<dbReference type="Proteomes" id="UP000247409">
    <property type="component" value="Unassembled WGS sequence"/>
</dbReference>
<dbReference type="GO" id="GO:0009765">
    <property type="term" value="P:photosynthesis, light harvesting"/>
    <property type="evidence" value="ECO:0007669"/>
    <property type="project" value="InterPro"/>
</dbReference>
<name>A0A2V3J3X6_9FLOR</name>
<gene>
    <name evidence="6" type="ORF">BWQ96_01067</name>
</gene>
<feature type="binding site" evidence="5">
    <location>
        <position position="48"/>
    </location>
    <ligand>
        <name>chlorophyll a</name>
        <dbReference type="ChEBI" id="CHEBI:58416"/>
        <label>1</label>
    </ligand>
</feature>
<protein>
    <submittedName>
        <fullName evidence="6">Chlorophyll a-b binding protein 1B-21, chloroplastic</fullName>
    </submittedName>
</protein>
<dbReference type="Gene3D" id="1.10.3460.10">
    <property type="entry name" value="Chlorophyll a/b binding protein domain"/>
    <property type="match status" value="1"/>
</dbReference>
<accession>A0A2V3J3X6</accession>
<reference evidence="6 7" key="1">
    <citation type="journal article" date="2018" name="Mol. Biol. Evol.">
        <title>Analysis of the draft genome of the red seaweed Gracilariopsis chorda provides insights into genome size evolution in Rhodophyta.</title>
        <authorList>
            <person name="Lee J."/>
            <person name="Yang E.C."/>
            <person name="Graf L."/>
            <person name="Yang J.H."/>
            <person name="Qiu H."/>
            <person name="Zel Zion U."/>
            <person name="Chan C.X."/>
            <person name="Stephens T.G."/>
            <person name="Weber A.P.M."/>
            <person name="Boo G.H."/>
            <person name="Boo S.M."/>
            <person name="Kim K.M."/>
            <person name="Shin Y."/>
            <person name="Jung M."/>
            <person name="Lee S.J."/>
            <person name="Yim H.S."/>
            <person name="Lee J.H."/>
            <person name="Bhattacharya D."/>
            <person name="Yoon H.S."/>
        </authorList>
    </citation>
    <scope>NUCLEOTIDE SEQUENCE [LARGE SCALE GENOMIC DNA]</scope>
    <source>
        <strain evidence="6 7">SKKU-2015</strain>
        <tissue evidence="6">Whole body</tissue>
    </source>
</reference>
<feature type="binding site" evidence="5">
    <location>
        <position position="147"/>
    </location>
    <ligand>
        <name>chlorophyll a</name>
        <dbReference type="ChEBI" id="CHEBI:58416"/>
        <label>1</label>
    </ligand>
</feature>
<feature type="binding site" evidence="5">
    <location>
        <position position="149"/>
    </location>
    <ligand>
        <name>chlorophyll a</name>
        <dbReference type="ChEBI" id="CHEBI:58416"/>
        <label>1</label>
    </ligand>
</feature>